<name>A0A938XRS3_9FIRM</name>
<evidence type="ECO:0000256" key="1">
    <source>
        <dbReference type="SAM" id="MobiDB-lite"/>
    </source>
</evidence>
<reference evidence="2" key="1">
    <citation type="submission" date="2021-01" db="EMBL/GenBank/DDBJ databases">
        <title>Genomic Encyclopedia of Type Strains, Phase IV (KMG-IV): sequencing the most valuable type-strain genomes for metagenomic binning, comparative biology and taxonomic classification.</title>
        <authorList>
            <person name="Goeker M."/>
        </authorList>
    </citation>
    <scope>NUCLEOTIDE SEQUENCE</scope>
    <source>
        <strain evidence="2">DSM 23230</strain>
    </source>
</reference>
<comment type="caution">
    <text evidence="2">The sequence shown here is derived from an EMBL/GenBank/DDBJ whole genome shotgun (WGS) entry which is preliminary data.</text>
</comment>
<evidence type="ECO:0000313" key="2">
    <source>
        <dbReference type="EMBL" id="MBM7556574.1"/>
    </source>
</evidence>
<sequence length="33" mass="3710">MELISLMAVGEKADEINSDLSPEMKKKRKETST</sequence>
<organism evidence="2 3">
    <name type="scientific">Halanaerobacter jeridensis</name>
    <dbReference type="NCBI Taxonomy" id="706427"/>
    <lineage>
        <taxon>Bacteria</taxon>
        <taxon>Bacillati</taxon>
        <taxon>Bacillota</taxon>
        <taxon>Clostridia</taxon>
        <taxon>Halanaerobiales</taxon>
        <taxon>Halobacteroidaceae</taxon>
        <taxon>Halanaerobacter</taxon>
    </lineage>
</organism>
<keyword evidence="3" id="KW-1185">Reference proteome</keyword>
<gene>
    <name evidence="2" type="ORF">JOC47_001425</name>
</gene>
<feature type="region of interest" description="Disordered" evidence="1">
    <location>
        <begin position="1"/>
        <end position="33"/>
    </location>
</feature>
<accession>A0A938XRS3</accession>
<evidence type="ECO:0000313" key="3">
    <source>
        <dbReference type="Proteomes" id="UP000774000"/>
    </source>
</evidence>
<protein>
    <submittedName>
        <fullName evidence="2">Uncharacterized protein</fullName>
    </submittedName>
</protein>
<dbReference type="AlphaFoldDB" id="A0A938XRS3"/>
<dbReference type="Proteomes" id="UP000774000">
    <property type="component" value="Unassembled WGS sequence"/>
</dbReference>
<proteinExistence type="predicted"/>
<dbReference type="EMBL" id="JAFBDQ010000006">
    <property type="protein sequence ID" value="MBM7556574.1"/>
    <property type="molecule type" value="Genomic_DNA"/>
</dbReference>